<evidence type="ECO:0000256" key="4">
    <source>
        <dbReference type="ARBA" id="ARBA00022475"/>
    </source>
</evidence>
<dbReference type="KEGG" id="deo:CAY53_01525"/>
<evidence type="ECO:0000256" key="8">
    <source>
        <dbReference type="SAM" id="Phobius"/>
    </source>
</evidence>
<feature type="transmembrane region" description="Helical" evidence="8">
    <location>
        <begin position="245"/>
        <end position="269"/>
    </location>
</feature>
<dbReference type="Pfam" id="PF02028">
    <property type="entry name" value="BCCT"/>
    <property type="match status" value="1"/>
</dbReference>
<dbReference type="OrthoDB" id="9775735at2"/>
<feature type="transmembrane region" description="Helical" evidence="8">
    <location>
        <begin position="110"/>
        <end position="129"/>
    </location>
</feature>
<dbReference type="GO" id="GO:0022857">
    <property type="term" value="F:transmembrane transporter activity"/>
    <property type="evidence" value="ECO:0007669"/>
    <property type="project" value="InterPro"/>
</dbReference>
<feature type="transmembrane region" description="Helical" evidence="8">
    <location>
        <begin position="468"/>
        <end position="490"/>
    </location>
</feature>
<protein>
    <submittedName>
        <fullName evidence="9">BCCT transporter</fullName>
    </submittedName>
</protein>
<evidence type="ECO:0000256" key="1">
    <source>
        <dbReference type="ARBA" id="ARBA00004651"/>
    </source>
</evidence>
<proteinExistence type="inferred from homology"/>
<dbReference type="PANTHER" id="PTHR30047:SF7">
    <property type="entry name" value="HIGH-AFFINITY CHOLINE TRANSPORT PROTEIN"/>
    <property type="match status" value="1"/>
</dbReference>
<evidence type="ECO:0000313" key="10">
    <source>
        <dbReference type="Proteomes" id="UP000239867"/>
    </source>
</evidence>
<evidence type="ECO:0000256" key="6">
    <source>
        <dbReference type="ARBA" id="ARBA00022989"/>
    </source>
</evidence>
<keyword evidence="5 8" id="KW-0812">Transmembrane</keyword>
<dbReference type="EMBL" id="CP021255">
    <property type="protein sequence ID" value="AVD70331.1"/>
    <property type="molecule type" value="Genomic_DNA"/>
</dbReference>
<gene>
    <name evidence="9" type="ORF">CAY53_01525</name>
</gene>
<organism evidence="9 10">
    <name type="scientific">Desulfobulbus oralis</name>
    <dbReference type="NCBI Taxonomy" id="1986146"/>
    <lineage>
        <taxon>Bacteria</taxon>
        <taxon>Pseudomonadati</taxon>
        <taxon>Thermodesulfobacteriota</taxon>
        <taxon>Desulfobulbia</taxon>
        <taxon>Desulfobulbales</taxon>
        <taxon>Desulfobulbaceae</taxon>
        <taxon>Desulfobulbus</taxon>
    </lineage>
</organism>
<evidence type="ECO:0000256" key="2">
    <source>
        <dbReference type="ARBA" id="ARBA00005658"/>
    </source>
</evidence>
<feature type="transmembrane region" description="Helical" evidence="8">
    <location>
        <begin position="212"/>
        <end position="233"/>
    </location>
</feature>
<comment type="subcellular location">
    <subcellularLocation>
        <location evidence="1">Cell membrane</location>
        <topology evidence="1">Multi-pass membrane protein</topology>
    </subcellularLocation>
</comment>
<feature type="transmembrane region" description="Helical" evidence="8">
    <location>
        <begin position="69"/>
        <end position="89"/>
    </location>
</feature>
<keyword evidence="10" id="KW-1185">Reference proteome</keyword>
<dbReference type="AlphaFoldDB" id="A0A2L1GKX3"/>
<feature type="transmembrane region" description="Helical" evidence="8">
    <location>
        <begin position="426"/>
        <end position="448"/>
    </location>
</feature>
<dbReference type="GO" id="GO:0005886">
    <property type="term" value="C:plasma membrane"/>
    <property type="evidence" value="ECO:0007669"/>
    <property type="project" value="UniProtKB-SubCell"/>
</dbReference>
<comment type="similarity">
    <text evidence="2">Belongs to the BCCT transporter (TC 2.A.15) family.</text>
</comment>
<evidence type="ECO:0000313" key="9">
    <source>
        <dbReference type="EMBL" id="AVD70331.1"/>
    </source>
</evidence>
<dbReference type="Proteomes" id="UP000239867">
    <property type="component" value="Chromosome"/>
</dbReference>
<keyword evidence="3" id="KW-0813">Transport</keyword>
<sequence>MSQRHELEKGSQGASRIESPARIDLRPELGIFVPSILVILLVALPSLIWPKTSEKIIAAIYTPLADRFGVLYLWLTMGFILLCFCFAFSRYGAIRFGRAAEKPEFSLPSWVAMIFCSGVAGAVMFWSIAEPLYDLTSPPQHAAAMSREAFEWALAYLLLHWGPNAWASFFIIALPIAYIFHVRRKPFLRISSAAEDLIGPQTNGPLGRIMDVFFILGLLFCTAVTMCISLPTVEAALVEVFGIKPAFSVQLCILLISAGIAGTSVYLGLDRGIKWLSNANVVIALSMVAYGALCGPTATLFSTFTNALGKMLGNYMNMTFWTDPFGGDSFPKDWTIFYALFWLGYGCFMGLFVARISRGRTVREIILWGMFGCIAGGYLIHGVFASYTLWAQQTGLVDAVAILNEKGGPAAMMAVLGTLPLAKPLMLVYCVFSTIFLATSVDSGCYVVSSVATRSMPAGCDPDRRHRVFWAIAQALLALGLLAIGGLGVAKIFGNLSGALMAVPGVILTLSWLKIIHKEGRRLIAEQTLQDLAEVQGKD</sequence>
<feature type="transmembrane region" description="Helical" evidence="8">
    <location>
        <begin position="29"/>
        <end position="49"/>
    </location>
</feature>
<keyword evidence="6 8" id="KW-1133">Transmembrane helix</keyword>
<evidence type="ECO:0000256" key="7">
    <source>
        <dbReference type="ARBA" id="ARBA00023136"/>
    </source>
</evidence>
<feature type="transmembrane region" description="Helical" evidence="8">
    <location>
        <begin position="496"/>
        <end position="513"/>
    </location>
</feature>
<feature type="transmembrane region" description="Helical" evidence="8">
    <location>
        <begin position="281"/>
        <end position="304"/>
    </location>
</feature>
<evidence type="ECO:0000256" key="5">
    <source>
        <dbReference type="ARBA" id="ARBA00022692"/>
    </source>
</evidence>
<reference evidence="9 10" key="1">
    <citation type="journal article" date="2018" name="MBio">
        <title>Insights into the evolution of host association through the isolation and characterization of a novel human periodontal pathobiont, Desulfobulbus oralis.</title>
        <authorList>
            <person name="Cross K.L."/>
            <person name="Chirania P."/>
            <person name="Xiong W."/>
            <person name="Beall C.J."/>
            <person name="Elkins J.G."/>
            <person name="Giannone R.J."/>
            <person name="Griffen A.L."/>
            <person name="Guss A.M."/>
            <person name="Hettich R.L."/>
            <person name="Joshi S.S."/>
            <person name="Mokrzan E.M."/>
            <person name="Martin R.K."/>
            <person name="Zhulin I.B."/>
            <person name="Leys E.J."/>
            <person name="Podar M."/>
        </authorList>
    </citation>
    <scope>NUCLEOTIDE SEQUENCE [LARGE SCALE GENOMIC DNA]</scope>
    <source>
        <strain evidence="9 10">ORNL</strain>
    </source>
</reference>
<dbReference type="RefSeq" id="WP_104935648.1">
    <property type="nucleotide sequence ID" value="NZ_CP021255.1"/>
</dbReference>
<feature type="transmembrane region" description="Helical" evidence="8">
    <location>
        <begin position="165"/>
        <end position="182"/>
    </location>
</feature>
<keyword evidence="7 8" id="KW-0472">Membrane</keyword>
<accession>A0A2L1GKX3</accession>
<name>A0A2L1GKX3_9BACT</name>
<keyword evidence="4" id="KW-1003">Cell membrane</keyword>
<evidence type="ECO:0000256" key="3">
    <source>
        <dbReference type="ARBA" id="ARBA00022448"/>
    </source>
</evidence>
<feature type="transmembrane region" description="Helical" evidence="8">
    <location>
        <begin position="365"/>
        <end position="390"/>
    </location>
</feature>
<dbReference type="InterPro" id="IPR000060">
    <property type="entry name" value="BCCT_transptr"/>
</dbReference>
<dbReference type="PANTHER" id="PTHR30047">
    <property type="entry name" value="HIGH-AFFINITY CHOLINE TRANSPORT PROTEIN-RELATED"/>
    <property type="match status" value="1"/>
</dbReference>
<feature type="transmembrane region" description="Helical" evidence="8">
    <location>
        <begin position="334"/>
        <end position="353"/>
    </location>
</feature>